<dbReference type="CDD" id="cd17470">
    <property type="entry name" value="T3SS_Flik_C"/>
    <property type="match status" value="1"/>
</dbReference>
<feature type="domain" description="Flagellar hook-length control protein-like C-terminal" evidence="2">
    <location>
        <begin position="317"/>
        <end position="395"/>
    </location>
</feature>
<keyword evidence="3" id="KW-0966">Cell projection</keyword>
<dbReference type="EMBL" id="JAUSTT010000008">
    <property type="protein sequence ID" value="MDQ0175819.1"/>
    <property type="molecule type" value="Genomic_DNA"/>
</dbReference>
<feature type="compositionally biased region" description="Basic and acidic residues" evidence="1">
    <location>
        <begin position="413"/>
        <end position="424"/>
    </location>
</feature>
<evidence type="ECO:0000313" key="3">
    <source>
        <dbReference type="EMBL" id="MDQ0175819.1"/>
    </source>
</evidence>
<dbReference type="Gene3D" id="3.30.750.140">
    <property type="match status" value="1"/>
</dbReference>
<name>A0ABT9WRT1_9BACI</name>
<reference evidence="3 4" key="1">
    <citation type="submission" date="2023-07" db="EMBL/GenBank/DDBJ databases">
        <title>Genomic Encyclopedia of Type Strains, Phase IV (KMG-IV): sequencing the most valuable type-strain genomes for metagenomic binning, comparative biology and taxonomic classification.</title>
        <authorList>
            <person name="Goeker M."/>
        </authorList>
    </citation>
    <scope>NUCLEOTIDE SEQUENCE [LARGE SCALE GENOMIC DNA]</scope>
    <source>
        <strain evidence="3 4">DSM 23837</strain>
    </source>
</reference>
<comment type="caution">
    <text evidence="3">The sequence shown here is derived from an EMBL/GenBank/DDBJ whole genome shotgun (WGS) entry which is preliminary data.</text>
</comment>
<evidence type="ECO:0000313" key="4">
    <source>
        <dbReference type="Proteomes" id="UP001223586"/>
    </source>
</evidence>
<proteinExistence type="predicted"/>
<dbReference type="InterPro" id="IPR038610">
    <property type="entry name" value="FliK-like_C_sf"/>
</dbReference>
<evidence type="ECO:0000259" key="2">
    <source>
        <dbReference type="Pfam" id="PF02120"/>
    </source>
</evidence>
<keyword evidence="3" id="KW-0969">Cilium</keyword>
<keyword evidence="3" id="KW-0282">Flagellum</keyword>
<keyword evidence="4" id="KW-1185">Reference proteome</keyword>
<gene>
    <name evidence="3" type="ORF">J2S08_001655</name>
</gene>
<dbReference type="Proteomes" id="UP001223586">
    <property type="component" value="Unassembled WGS sequence"/>
</dbReference>
<dbReference type="RefSeq" id="WP_307228454.1">
    <property type="nucleotide sequence ID" value="NZ_JAUSTT010000008.1"/>
</dbReference>
<accession>A0ABT9WRT1</accession>
<dbReference type="InterPro" id="IPR021136">
    <property type="entry name" value="Flagellar_hook_control-like_C"/>
</dbReference>
<dbReference type="Pfam" id="PF02120">
    <property type="entry name" value="Flg_hook"/>
    <property type="match status" value="1"/>
</dbReference>
<evidence type="ECO:0000256" key="1">
    <source>
        <dbReference type="SAM" id="MobiDB-lite"/>
    </source>
</evidence>
<organism evidence="3 4">
    <name type="scientific">Bacillus chungangensis</name>
    <dbReference type="NCBI Taxonomy" id="587633"/>
    <lineage>
        <taxon>Bacteria</taxon>
        <taxon>Bacillati</taxon>
        <taxon>Bacillota</taxon>
        <taxon>Bacilli</taxon>
        <taxon>Bacillales</taxon>
        <taxon>Bacillaceae</taxon>
        <taxon>Bacillus</taxon>
    </lineage>
</organism>
<protein>
    <submittedName>
        <fullName evidence="3">Flagellar hook-length control protein FliK</fullName>
    </submittedName>
</protein>
<feature type="region of interest" description="Disordered" evidence="1">
    <location>
        <begin position="399"/>
        <end position="446"/>
    </location>
</feature>
<sequence>MNIPMLFGTESLNTNFPQATNAKQPMLGGTFQALLASAAQGNQVEMIEPIAPEQENLVDELLGALHFINTFLFQEILPAEQEVDIPLLSEMLDIPEDELQKMMEAALLMMISRFEQDAPISVPLREANELIQSGKLLDGFEKILNILSQMDESSIKGEAMKSFAVLAKMSKAVQQTQASQDLSLSNIQRLSTITDQLATVASKLEAMIENVRAQEQQSVLQRTFSQLVDEESRNADQQLLQRLAATGESPIRIPAAEMVKEAAGETLGDKMSNQVSTQMNNQPLTKIEQFTIFASKDNKPVDQEQLIKQFTNILSKSQLMKTPNMNRLMIKLYPEHLGTLRVELVQQNGLLTARMLTSTQAAKEMLDSQLHSLRHAFSQQNIQVDKIDISYQQQDAERFERHQQGQHGQQASEQHKEEQAKRFNDEEEQRPVFSDALQESLLEMKV</sequence>